<dbReference type="AlphaFoldDB" id="A0A552U7S4"/>
<gene>
    <name evidence="3" type="ORF">FMM06_11180</name>
</gene>
<evidence type="ECO:0000313" key="4">
    <source>
        <dbReference type="Proteomes" id="UP000317894"/>
    </source>
</evidence>
<protein>
    <recommendedName>
        <fullName evidence="2">NTF2 fold domain-containing protein</fullName>
    </recommendedName>
</protein>
<accession>A0A552U7S4</accession>
<reference evidence="3 4" key="1">
    <citation type="submission" date="2019-07" db="EMBL/GenBank/DDBJ databases">
        <title>Novel species isolated from glacier.</title>
        <authorList>
            <person name="Liu Q."/>
            <person name="Xin Y.-H."/>
        </authorList>
    </citation>
    <scope>NUCLEOTIDE SEQUENCE [LARGE SCALE GENOMIC DNA]</scope>
    <source>
        <strain evidence="3 4">LB1R16</strain>
    </source>
</reference>
<feature type="chain" id="PRO_5021860493" description="NTF2 fold domain-containing protein" evidence="1">
    <location>
        <begin position="23"/>
        <end position="104"/>
    </location>
</feature>
<evidence type="ECO:0000256" key="1">
    <source>
        <dbReference type="SAM" id="SignalP"/>
    </source>
</evidence>
<feature type="domain" description="NTF2 fold" evidence="2">
    <location>
        <begin position="47"/>
        <end position="103"/>
    </location>
</feature>
<sequence>MQGLHMAAAVLLASAAASCSQSAPKEITMATTSDDTRDEALQAGIKLVAEKFPDFSPARKTPTVTEDGDTWVFTYELPADMLGGAPVVVLSKADLSVVKTYRTQ</sequence>
<dbReference type="Proteomes" id="UP000317894">
    <property type="component" value="Unassembled WGS sequence"/>
</dbReference>
<proteinExistence type="predicted"/>
<comment type="caution">
    <text evidence="3">The sequence shown here is derived from an EMBL/GenBank/DDBJ whole genome shotgun (WGS) entry which is preliminary data.</text>
</comment>
<dbReference type="RefSeq" id="WP_144237477.1">
    <property type="nucleotide sequence ID" value="NZ_VJWA01000002.1"/>
</dbReference>
<feature type="signal peptide" evidence="1">
    <location>
        <begin position="1"/>
        <end position="22"/>
    </location>
</feature>
<dbReference type="EMBL" id="VJWA01000002">
    <property type="protein sequence ID" value="TRW14272.1"/>
    <property type="molecule type" value="Genomic_DNA"/>
</dbReference>
<keyword evidence="1" id="KW-0732">Signal</keyword>
<keyword evidence="4" id="KW-1185">Reference proteome</keyword>
<dbReference type="Pfam" id="PF15631">
    <property type="entry name" value="Imm-NTF2-2"/>
    <property type="match status" value="1"/>
</dbReference>
<evidence type="ECO:0000313" key="3">
    <source>
        <dbReference type="EMBL" id="TRW14272.1"/>
    </source>
</evidence>
<name>A0A552U7S4_9SPHN</name>
<organism evidence="3 4">
    <name type="scientific">Glacieibacterium frigidum</name>
    <dbReference type="NCBI Taxonomy" id="2593303"/>
    <lineage>
        <taxon>Bacteria</taxon>
        <taxon>Pseudomonadati</taxon>
        <taxon>Pseudomonadota</taxon>
        <taxon>Alphaproteobacteria</taxon>
        <taxon>Sphingomonadales</taxon>
        <taxon>Sphingosinicellaceae</taxon>
        <taxon>Glacieibacterium</taxon>
    </lineage>
</organism>
<evidence type="ECO:0000259" key="2">
    <source>
        <dbReference type="Pfam" id="PF15631"/>
    </source>
</evidence>
<dbReference type="OrthoDB" id="9999308at2"/>
<dbReference type="InterPro" id="IPR028921">
    <property type="entry name" value="NTF2_fold_dom"/>
</dbReference>